<dbReference type="Pfam" id="PF01189">
    <property type="entry name" value="Methyltr_RsmB-F"/>
    <property type="match status" value="1"/>
</dbReference>
<dbReference type="AlphaFoldDB" id="A0AAN6N4Y5"/>
<keyword evidence="1 5" id="KW-0489">Methyltransferase</keyword>
<dbReference type="GO" id="GO:0003723">
    <property type="term" value="F:RNA binding"/>
    <property type="evidence" value="ECO:0007669"/>
    <property type="project" value="UniProtKB-UniRule"/>
</dbReference>
<dbReference type="FunFam" id="3.30.70.1170:FF:000006">
    <property type="entry name" value="NOL1/NOP2/Sun domain family protein"/>
    <property type="match status" value="1"/>
</dbReference>
<dbReference type="InterPro" id="IPR029063">
    <property type="entry name" value="SAM-dependent_MTases_sf"/>
</dbReference>
<comment type="caution">
    <text evidence="9">The sequence shown here is derived from an EMBL/GenBank/DDBJ whole genome shotgun (WGS) entry which is preliminary data.</text>
</comment>
<dbReference type="PROSITE" id="PS51686">
    <property type="entry name" value="SAM_MT_RSMB_NOP"/>
    <property type="match status" value="1"/>
</dbReference>
<dbReference type="GO" id="GO:0008173">
    <property type="term" value="F:RNA methyltransferase activity"/>
    <property type="evidence" value="ECO:0007669"/>
    <property type="project" value="InterPro"/>
</dbReference>
<comment type="similarity">
    <text evidence="5">Belongs to the class I-like SAM-binding methyltransferase superfamily. RsmB/NOP family.</text>
</comment>
<dbReference type="Pfam" id="PF21153">
    <property type="entry name" value="NSUN5_N"/>
    <property type="match status" value="1"/>
</dbReference>
<feature type="active site" description="Nucleophile" evidence="5">
    <location>
        <position position="943"/>
    </location>
</feature>
<dbReference type="PANTHER" id="PTHR43662:SF11">
    <property type="entry name" value="WSC DOMAIN-CONTAINING PROTEIN"/>
    <property type="match status" value="1"/>
</dbReference>
<dbReference type="GO" id="GO:0001510">
    <property type="term" value="P:RNA methylation"/>
    <property type="evidence" value="ECO:0007669"/>
    <property type="project" value="InterPro"/>
</dbReference>
<keyword evidence="3 5" id="KW-0949">S-adenosyl-L-methionine</keyword>
<protein>
    <submittedName>
        <fullName evidence="9">NOL1/NOP2/sun family protein</fullName>
    </submittedName>
</protein>
<evidence type="ECO:0000256" key="5">
    <source>
        <dbReference type="PROSITE-ProRule" id="PRU01023"/>
    </source>
</evidence>
<evidence type="ECO:0000256" key="1">
    <source>
        <dbReference type="ARBA" id="ARBA00022603"/>
    </source>
</evidence>
<reference evidence="10" key="1">
    <citation type="journal article" date="2023" name="Mol. Phylogenet. Evol.">
        <title>Genome-scale phylogeny and comparative genomics of the fungal order Sordariales.</title>
        <authorList>
            <person name="Hensen N."/>
            <person name="Bonometti L."/>
            <person name="Westerberg I."/>
            <person name="Brannstrom I.O."/>
            <person name="Guillou S."/>
            <person name="Cros-Aarteil S."/>
            <person name="Calhoun S."/>
            <person name="Haridas S."/>
            <person name="Kuo A."/>
            <person name="Mondo S."/>
            <person name="Pangilinan J."/>
            <person name="Riley R."/>
            <person name="LaButti K."/>
            <person name="Andreopoulos B."/>
            <person name="Lipzen A."/>
            <person name="Chen C."/>
            <person name="Yan M."/>
            <person name="Daum C."/>
            <person name="Ng V."/>
            <person name="Clum A."/>
            <person name="Steindorff A."/>
            <person name="Ohm R.A."/>
            <person name="Martin F."/>
            <person name="Silar P."/>
            <person name="Natvig D.O."/>
            <person name="Lalanne C."/>
            <person name="Gautier V."/>
            <person name="Ament-Velasquez S.L."/>
            <person name="Kruys A."/>
            <person name="Hutchinson M.I."/>
            <person name="Powell A.J."/>
            <person name="Barry K."/>
            <person name="Miller A.N."/>
            <person name="Grigoriev I.V."/>
            <person name="Debuchy R."/>
            <person name="Gladieux P."/>
            <person name="Hiltunen Thoren M."/>
            <person name="Johannesson H."/>
        </authorList>
    </citation>
    <scope>NUCLEOTIDE SEQUENCE [LARGE SCALE GENOMIC DNA]</scope>
    <source>
        <strain evidence="10">CBS 340.73</strain>
    </source>
</reference>
<keyword evidence="2 5" id="KW-0808">Transferase</keyword>
<dbReference type="SUPFAM" id="SSF53335">
    <property type="entry name" value="S-adenosyl-L-methionine-dependent methyltransferases"/>
    <property type="match status" value="1"/>
</dbReference>
<keyword evidence="10" id="KW-1185">Reference proteome</keyword>
<dbReference type="Proteomes" id="UP001303473">
    <property type="component" value="Unassembled WGS sequence"/>
</dbReference>
<dbReference type="InterPro" id="IPR048889">
    <property type="entry name" value="NSUN5_RCM1_N"/>
</dbReference>
<proteinExistence type="inferred from homology"/>
<evidence type="ECO:0000256" key="3">
    <source>
        <dbReference type="ARBA" id="ARBA00022691"/>
    </source>
</evidence>
<dbReference type="Pfam" id="PF21148">
    <property type="entry name" value="NSUN5_fdxn-like"/>
    <property type="match status" value="1"/>
</dbReference>
<feature type="compositionally biased region" description="Basic and acidic residues" evidence="6">
    <location>
        <begin position="835"/>
        <end position="844"/>
    </location>
</feature>
<dbReference type="Pfam" id="PF09362">
    <property type="entry name" value="DUF1996"/>
    <property type="match status" value="1"/>
</dbReference>
<evidence type="ECO:0000259" key="8">
    <source>
        <dbReference type="PROSITE" id="PS51686"/>
    </source>
</evidence>
<evidence type="ECO:0000256" key="6">
    <source>
        <dbReference type="SAM" id="MobiDB-lite"/>
    </source>
</evidence>
<evidence type="ECO:0000256" key="2">
    <source>
        <dbReference type="ARBA" id="ARBA00022679"/>
    </source>
</evidence>
<feature type="region of interest" description="Disordered" evidence="6">
    <location>
        <begin position="390"/>
        <end position="420"/>
    </location>
</feature>
<comment type="caution">
    <text evidence="5">Lacks conserved residue(s) required for the propagation of feature annotation.</text>
</comment>
<evidence type="ECO:0000313" key="10">
    <source>
        <dbReference type="Proteomes" id="UP001303473"/>
    </source>
</evidence>
<sequence>MLSLTVLAALVASVAAKDGRTFAVLRHYGKGPLTTCRADPVISPGVPSSHLHTVLGASNFGLNATGESLKQSSCTTALPKNDKSAYWFPTLFFKDPIDGHFEQVDFFYMNVYYFFEGTNDQIKAFPTGLQMVSGNAGLRSAPVTTGQDNLDPSKGPIQPAQVTCPRSNFNPPSWPVGSDGSMAGIQDPNNKGSGMGFPLQDCDGYASPMRMDLHFPSCYNPAAGLTNYKTNMQFPTSTGNGKQDCPAGWIHVPHLFYEVYWDTHKLLPRFQNLIGKESPWVFANGDVTGFSLHGDFIAGWDEPTLQQIIDNCDAGDSGMDKCPGLIGGLNDKSTSCNIQCPVDEVVTGNLTKLPGNNPLAGWSYGTGGGGGSAPAPASSQAAASSSKAAPAASSAPVSGKVSSTTAPAAKSSTTTKAAASVANTKVAVDPIVSADPVSNGAPAPTAVASSAAANPAPGGGASTTTVVDTVTVWQTTTVYGSGSPAPTAPVSSNSTGSDINGIRKMSLYHEAASILTSADSSHGGSLKTKVYGNKSLKSPPAQVYALALESCKWSAVLKEVVEASQLLQSERKITPILAILLVHDLLCSKGIALPASHGLRMSVERHKARLSSEFTRARLRRKCSTIDALRAVVESDHLRHVYGGRVHPRWVRINSLKTMVDEQLDTTFKQLKLEMVPSVSEIVEGRRGVMCLDGQVPNLIAVSPEVDFTKTQAYKNGDIILQDKASCFPAYLLNPRPEEGEVMDTCAAPGNKTTHLASILYERGAELGRVRVHAFEKDKFRAKTLQNMVLKAGGDKMIRVNAGQDFLRVSPDEDKYKGVTALLLDPSCSGSGIVGRDDLPELHLPEAPTASGGNKNDGQNGKKGNDRKRKRNEKDDGNNNFGKQQKKKEEQETVMVDDDGQTTVVSSEQDLKDRIEALASFQLTLLLHAFTFPAARRVTYSTCSVYAGENEHVVLKALRSDVAKKRGWRIMKREDQVRGMREWPVRGDPAACDGDEEVAEACIRTYKDDGRGTMGFFVAGFVRDETDGEDEDGDGPFLRDEEGRIVRDATGMPTLKKRKGAVQQEKMDEDEEDEVDEEWDGFQD</sequence>
<evidence type="ECO:0000256" key="4">
    <source>
        <dbReference type="ARBA" id="ARBA00022884"/>
    </source>
</evidence>
<feature type="chain" id="PRO_5042917824" evidence="7">
    <location>
        <begin position="17"/>
        <end position="1084"/>
    </location>
</feature>
<keyword evidence="4 5" id="KW-0694">RNA-binding</keyword>
<dbReference type="EMBL" id="MU853828">
    <property type="protein sequence ID" value="KAK3938504.1"/>
    <property type="molecule type" value="Genomic_DNA"/>
</dbReference>
<feature type="binding site" evidence="5">
    <location>
        <position position="825"/>
    </location>
    <ligand>
        <name>S-adenosyl-L-methionine</name>
        <dbReference type="ChEBI" id="CHEBI:59789"/>
    </ligand>
</feature>
<dbReference type="Gene3D" id="3.30.70.1170">
    <property type="entry name" value="Sun protein, domain 3"/>
    <property type="match status" value="1"/>
</dbReference>
<feature type="binding site" evidence="5">
    <location>
        <begin position="746"/>
        <end position="752"/>
    </location>
    <ligand>
        <name>S-adenosyl-L-methionine</name>
        <dbReference type="ChEBI" id="CHEBI:59789"/>
    </ligand>
</feature>
<dbReference type="InterPro" id="IPR018535">
    <property type="entry name" value="DUF1996"/>
</dbReference>
<dbReference type="PANTHER" id="PTHR43662">
    <property type="match status" value="1"/>
</dbReference>
<feature type="binding site" evidence="5">
    <location>
        <position position="776"/>
    </location>
    <ligand>
        <name>S-adenosyl-L-methionine</name>
        <dbReference type="ChEBI" id="CHEBI:59789"/>
    </ligand>
</feature>
<dbReference type="Gene3D" id="3.40.50.150">
    <property type="entry name" value="Vaccinia Virus protein VP39"/>
    <property type="match status" value="1"/>
</dbReference>
<keyword evidence="7" id="KW-0732">Signal</keyword>
<dbReference type="InterPro" id="IPR049561">
    <property type="entry name" value="NSUN5_7_fdxn-like"/>
</dbReference>
<feature type="region of interest" description="Disordered" evidence="6">
    <location>
        <begin position="834"/>
        <end position="901"/>
    </location>
</feature>
<gene>
    <name evidence="9" type="ORF">QBC46DRAFT_460213</name>
</gene>
<feature type="compositionally biased region" description="Acidic residues" evidence="6">
    <location>
        <begin position="1067"/>
        <end position="1084"/>
    </location>
</feature>
<name>A0AAN6N4Y5_9PEZI</name>
<feature type="signal peptide" evidence="7">
    <location>
        <begin position="1"/>
        <end position="16"/>
    </location>
</feature>
<feature type="compositionally biased region" description="Low complexity" evidence="6">
    <location>
        <begin position="440"/>
        <end position="462"/>
    </location>
</feature>
<feature type="region of interest" description="Disordered" evidence="6">
    <location>
        <begin position="1049"/>
        <end position="1084"/>
    </location>
</feature>
<dbReference type="InterPro" id="IPR023267">
    <property type="entry name" value="RCMT"/>
</dbReference>
<feature type="region of interest" description="Disordered" evidence="6">
    <location>
        <begin position="439"/>
        <end position="462"/>
    </location>
</feature>
<dbReference type="InterPro" id="IPR049560">
    <property type="entry name" value="MeTrfase_RsmB-F_NOP2_cat"/>
</dbReference>
<feature type="domain" description="SAM-dependent MTase RsmB/NOP-type" evidence="8">
    <location>
        <begin position="639"/>
        <end position="1024"/>
    </location>
</feature>
<dbReference type="PRINTS" id="PR02008">
    <property type="entry name" value="RCMTFAMILY"/>
</dbReference>
<organism evidence="9 10">
    <name type="scientific">Diplogelasinospora grovesii</name>
    <dbReference type="NCBI Taxonomy" id="303347"/>
    <lineage>
        <taxon>Eukaryota</taxon>
        <taxon>Fungi</taxon>
        <taxon>Dikarya</taxon>
        <taxon>Ascomycota</taxon>
        <taxon>Pezizomycotina</taxon>
        <taxon>Sordariomycetes</taxon>
        <taxon>Sordariomycetidae</taxon>
        <taxon>Sordariales</taxon>
        <taxon>Diplogelasinosporaceae</taxon>
        <taxon>Diplogelasinospora</taxon>
    </lineage>
</organism>
<accession>A0AAN6N4Y5</accession>
<dbReference type="InterPro" id="IPR001678">
    <property type="entry name" value="MeTrfase_RsmB-F_NOP2_dom"/>
</dbReference>
<evidence type="ECO:0000256" key="7">
    <source>
        <dbReference type="SAM" id="SignalP"/>
    </source>
</evidence>
<evidence type="ECO:0000313" key="9">
    <source>
        <dbReference type="EMBL" id="KAK3938504.1"/>
    </source>
</evidence>